<accession>W0E9M6</accession>
<feature type="domain" description="Response regulatory" evidence="9">
    <location>
        <begin position="2"/>
        <end position="118"/>
    </location>
</feature>
<dbReference type="AlphaFoldDB" id="W0E9M6"/>
<dbReference type="GO" id="GO:0000160">
    <property type="term" value="P:phosphorelay signal transduction system"/>
    <property type="evidence" value="ECO:0007669"/>
    <property type="project" value="InterPro"/>
</dbReference>
<dbReference type="OrthoDB" id="9789465at2"/>
<dbReference type="PRINTS" id="PR00038">
    <property type="entry name" value="HTHLUXR"/>
</dbReference>
<feature type="modified residue" description="4-aspartylphosphate" evidence="7">
    <location>
        <position position="53"/>
    </location>
</feature>
<gene>
    <name evidence="10" type="ORF">DESME_01625</name>
</gene>
<dbReference type="KEGG" id="dmt:DESME_01625"/>
<sequence length="204" mass="22542">MKILIVDDYPVARQGIASILLTHPNMEIVGIASDVAEAIQALETTQPELALIDLRLRNESGLEIVRLAREKGIDCKYIILTSSANREDFRIANEEGVNGYLLKVALPEEILAAVQIVGRGRKYYDPGITELMLKAEDLDPVEQLTTREREVLILLGEGLSNKEIAKNLFVTEYTVKKHVSQVLAKLELSGRTQAALYVSSKGLA</sequence>
<dbReference type="HOGENOM" id="CLU_000445_90_10_9"/>
<dbReference type="CDD" id="cd17535">
    <property type="entry name" value="REC_NarL-like"/>
    <property type="match status" value="1"/>
</dbReference>
<dbReference type="InterPro" id="IPR016032">
    <property type="entry name" value="Sig_transdc_resp-reg_C-effctor"/>
</dbReference>
<evidence type="ECO:0000256" key="2">
    <source>
        <dbReference type="ARBA" id="ARBA00022553"/>
    </source>
</evidence>
<proteinExistence type="predicted"/>
<dbReference type="InterPro" id="IPR000792">
    <property type="entry name" value="Tscrpt_reg_LuxR_C"/>
</dbReference>
<dbReference type="SMART" id="SM00448">
    <property type="entry name" value="REC"/>
    <property type="match status" value="1"/>
</dbReference>
<dbReference type="Pfam" id="PF00072">
    <property type="entry name" value="Response_reg"/>
    <property type="match status" value="1"/>
</dbReference>
<keyword evidence="5" id="KW-0804">Transcription</keyword>
<name>W0E9M6_9FIRM</name>
<evidence type="ECO:0000313" key="10">
    <source>
        <dbReference type="EMBL" id="AHF05929.1"/>
    </source>
</evidence>
<keyword evidence="11" id="KW-1185">Reference proteome</keyword>
<keyword evidence="3" id="KW-0805">Transcription regulation</keyword>
<dbReference type="eggNOG" id="COG2197">
    <property type="taxonomic scope" value="Bacteria"/>
</dbReference>
<dbReference type="PANTHER" id="PTHR43214:SF43">
    <property type="entry name" value="TWO-COMPONENT RESPONSE REGULATOR"/>
    <property type="match status" value="1"/>
</dbReference>
<evidence type="ECO:0000313" key="11">
    <source>
        <dbReference type="Proteomes" id="UP000010847"/>
    </source>
</evidence>
<evidence type="ECO:0000256" key="1">
    <source>
        <dbReference type="ARBA" id="ARBA00018672"/>
    </source>
</evidence>
<keyword evidence="2 7" id="KW-0597">Phosphoprotein</keyword>
<comment type="function">
    <text evidence="6">May play the central regulatory role in sporulation. It may be an element of the effector pathway responsible for the activation of sporulation genes in response to nutritional stress. Spo0A may act in concert with spo0H (a sigma factor) to control the expression of some genes that are critical to the sporulation process.</text>
</comment>
<dbReference type="InterPro" id="IPR001789">
    <property type="entry name" value="Sig_transdc_resp-reg_receiver"/>
</dbReference>
<dbReference type="PROSITE" id="PS50043">
    <property type="entry name" value="HTH_LUXR_2"/>
    <property type="match status" value="1"/>
</dbReference>
<evidence type="ECO:0000256" key="5">
    <source>
        <dbReference type="ARBA" id="ARBA00023163"/>
    </source>
</evidence>
<feature type="domain" description="HTH luxR-type" evidence="8">
    <location>
        <begin position="137"/>
        <end position="202"/>
    </location>
</feature>
<dbReference type="Gene3D" id="3.40.50.2300">
    <property type="match status" value="1"/>
</dbReference>
<dbReference type="GO" id="GO:0006355">
    <property type="term" value="P:regulation of DNA-templated transcription"/>
    <property type="evidence" value="ECO:0007669"/>
    <property type="project" value="InterPro"/>
</dbReference>
<evidence type="ECO:0000259" key="8">
    <source>
        <dbReference type="PROSITE" id="PS50043"/>
    </source>
</evidence>
<dbReference type="PROSITE" id="PS50110">
    <property type="entry name" value="RESPONSE_REGULATORY"/>
    <property type="match status" value="1"/>
</dbReference>
<dbReference type="Proteomes" id="UP000010847">
    <property type="component" value="Chromosome"/>
</dbReference>
<dbReference type="SUPFAM" id="SSF52172">
    <property type="entry name" value="CheY-like"/>
    <property type="match status" value="1"/>
</dbReference>
<dbReference type="EMBL" id="CP007032">
    <property type="protein sequence ID" value="AHF05929.1"/>
    <property type="molecule type" value="Genomic_DNA"/>
</dbReference>
<dbReference type="STRING" id="871968.DESME_01625"/>
<dbReference type="InterPro" id="IPR039420">
    <property type="entry name" value="WalR-like"/>
</dbReference>
<dbReference type="InterPro" id="IPR058245">
    <property type="entry name" value="NreC/VraR/RcsB-like_REC"/>
</dbReference>
<dbReference type="PANTHER" id="PTHR43214">
    <property type="entry name" value="TWO-COMPONENT RESPONSE REGULATOR"/>
    <property type="match status" value="1"/>
</dbReference>
<evidence type="ECO:0000256" key="4">
    <source>
        <dbReference type="ARBA" id="ARBA00023125"/>
    </source>
</evidence>
<dbReference type="InterPro" id="IPR011006">
    <property type="entry name" value="CheY-like_superfamily"/>
</dbReference>
<protein>
    <recommendedName>
        <fullName evidence="1">Stage 0 sporulation protein A homolog</fullName>
    </recommendedName>
</protein>
<dbReference type="CDD" id="cd06170">
    <property type="entry name" value="LuxR_C_like"/>
    <property type="match status" value="1"/>
</dbReference>
<dbReference type="SUPFAM" id="SSF46894">
    <property type="entry name" value="C-terminal effector domain of the bipartite response regulators"/>
    <property type="match status" value="1"/>
</dbReference>
<dbReference type="Pfam" id="PF00196">
    <property type="entry name" value="GerE"/>
    <property type="match status" value="1"/>
</dbReference>
<evidence type="ECO:0000256" key="6">
    <source>
        <dbReference type="ARBA" id="ARBA00024867"/>
    </source>
</evidence>
<dbReference type="RefSeq" id="WP_006716370.1">
    <property type="nucleotide sequence ID" value="NZ_CP007032.1"/>
</dbReference>
<reference evidence="10 11" key="1">
    <citation type="submission" date="2013-12" db="EMBL/GenBank/DDBJ databases">
        <authorList>
            <consortium name="DOE Joint Genome Institute"/>
            <person name="Smidt H."/>
            <person name="Huntemann M."/>
            <person name="Han J."/>
            <person name="Chen A."/>
            <person name="Kyrpides N."/>
            <person name="Mavromatis K."/>
            <person name="Markowitz V."/>
            <person name="Palaniappan K."/>
            <person name="Ivanova N."/>
            <person name="Schaumberg A."/>
            <person name="Pati A."/>
            <person name="Liolios K."/>
            <person name="Nordberg H.P."/>
            <person name="Cantor M.N."/>
            <person name="Hua S.X."/>
            <person name="Woyke T."/>
        </authorList>
    </citation>
    <scope>NUCLEOTIDE SEQUENCE [LARGE SCALE GENOMIC DNA]</scope>
    <source>
        <strain evidence="11">DSM 15288</strain>
    </source>
</reference>
<dbReference type="GO" id="GO:0003677">
    <property type="term" value="F:DNA binding"/>
    <property type="evidence" value="ECO:0007669"/>
    <property type="project" value="UniProtKB-KW"/>
</dbReference>
<evidence type="ECO:0000256" key="7">
    <source>
        <dbReference type="PROSITE-ProRule" id="PRU00169"/>
    </source>
</evidence>
<organism evidence="10 11">
    <name type="scientific">Desulfitobacterium metallireducens DSM 15288</name>
    <dbReference type="NCBI Taxonomy" id="871968"/>
    <lineage>
        <taxon>Bacteria</taxon>
        <taxon>Bacillati</taxon>
        <taxon>Bacillota</taxon>
        <taxon>Clostridia</taxon>
        <taxon>Eubacteriales</taxon>
        <taxon>Desulfitobacteriaceae</taxon>
        <taxon>Desulfitobacterium</taxon>
    </lineage>
</organism>
<keyword evidence="4" id="KW-0238">DNA-binding</keyword>
<evidence type="ECO:0000256" key="3">
    <source>
        <dbReference type="ARBA" id="ARBA00023015"/>
    </source>
</evidence>
<evidence type="ECO:0000259" key="9">
    <source>
        <dbReference type="PROSITE" id="PS50110"/>
    </source>
</evidence>
<dbReference type="SMART" id="SM00421">
    <property type="entry name" value="HTH_LUXR"/>
    <property type="match status" value="1"/>
</dbReference>